<dbReference type="AlphaFoldDB" id="A0A0W8G7J4"/>
<name>A0A0W8G7J4_9ZZZZ</name>
<proteinExistence type="predicted"/>
<dbReference type="EMBL" id="LNQE01000134">
    <property type="protein sequence ID" value="KUG29078.1"/>
    <property type="molecule type" value="Genomic_DNA"/>
</dbReference>
<protein>
    <submittedName>
        <fullName evidence="1">Uncharacterized protein</fullName>
    </submittedName>
</protein>
<comment type="caution">
    <text evidence="1">The sequence shown here is derived from an EMBL/GenBank/DDBJ whole genome shotgun (WGS) entry which is preliminary data.</text>
</comment>
<organism evidence="1">
    <name type="scientific">hydrocarbon metagenome</name>
    <dbReference type="NCBI Taxonomy" id="938273"/>
    <lineage>
        <taxon>unclassified sequences</taxon>
        <taxon>metagenomes</taxon>
        <taxon>ecological metagenomes</taxon>
    </lineage>
</organism>
<accession>A0A0W8G7J4</accession>
<sequence length="43" mass="5048">MLVEYRFSGRSWTTVFSLGRRLFRKRREVCPGCGRALDINELA</sequence>
<evidence type="ECO:0000313" key="1">
    <source>
        <dbReference type="EMBL" id="KUG29078.1"/>
    </source>
</evidence>
<reference evidence="1" key="1">
    <citation type="journal article" date="2015" name="Proc. Natl. Acad. Sci. U.S.A.">
        <title>Networks of energetic and metabolic interactions define dynamics in microbial communities.</title>
        <authorList>
            <person name="Embree M."/>
            <person name="Liu J.K."/>
            <person name="Al-Bassam M.M."/>
            <person name="Zengler K."/>
        </authorList>
    </citation>
    <scope>NUCLEOTIDE SEQUENCE</scope>
</reference>
<gene>
    <name evidence="1" type="ORF">ASZ90_001043</name>
</gene>